<protein>
    <submittedName>
        <fullName evidence="6">Protein canopy 4-like</fullName>
    </submittedName>
</protein>
<evidence type="ECO:0000256" key="2">
    <source>
        <dbReference type="ARBA" id="ARBA00022729"/>
    </source>
</evidence>
<comment type="similarity">
    <text evidence="1">Belongs to the canopy family.</text>
</comment>
<evidence type="ECO:0000259" key="4">
    <source>
        <dbReference type="Pfam" id="PF11938"/>
    </source>
</evidence>
<name>A0A8B8CDL2_CRAVI</name>
<dbReference type="PANTHER" id="PTHR15382:SF8">
    <property type="entry name" value="CANOPY B"/>
    <property type="match status" value="1"/>
</dbReference>
<reference evidence="6" key="1">
    <citation type="submission" date="2025-08" db="UniProtKB">
        <authorList>
            <consortium name="RefSeq"/>
        </authorList>
    </citation>
    <scope>IDENTIFICATION</scope>
    <source>
        <tissue evidence="6">Whole sample</tissue>
    </source>
</reference>
<keyword evidence="5" id="KW-1185">Reference proteome</keyword>
<dbReference type="RefSeq" id="XP_022313863.1">
    <property type="nucleotide sequence ID" value="XM_022458155.1"/>
</dbReference>
<dbReference type="OrthoDB" id="6020060at2759"/>
<evidence type="ECO:0000313" key="5">
    <source>
        <dbReference type="Proteomes" id="UP000694844"/>
    </source>
</evidence>
<evidence type="ECO:0000313" key="6">
    <source>
        <dbReference type="RefSeq" id="XP_022313863.1"/>
    </source>
</evidence>
<accession>A0A8B8CDL2</accession>
<dbReference type="PANTHER" id="PTHR15382">
    <property type="entry name" value="CTG4A-RELATED"/>
    <property type="match status" value="1"/>
</dbReference>
<proteinExistence type="inferred from homology"/>
<dbReference type="Proteomes" id="UP000694844">
    <property type="component" value="Chromosome 2"/>
</dbReference>
<dbReference type="InterPro" id="IPR021852">
    <property type="entry name" value="DUF3456"/>
</dbReference>
<dbReference type="GeneID" id="111118604"/>
<dbReference type="KEGG" id="cvn:111118604"/>
<feature type="region of interest" description="Disordered" evidence="3">
    <location>
        <begin position="166"/>
        <end position="189"/>
    </location>
</feature>
<feature type="compositionally biased region" description="Basic and acidic residues" evidence="3">
    <location>
        <begin position="166"/>
        <end position="180"/>
    </location>
</feature>
<keyword evidence="2" id="KW-0732">Signal</keyword>
<evidence type="ECO:0000256" key="1">
    <source>
        <dbReference type="ARBA" id="ARBA00007285"/>
    </source>
</evidence>
<evidence type="ECO:0000256" key="3">
    <source>
        <dbReference type="SAM" id="MobiDB-lite"/>
    </source>
</evidence>
<dbReference type="AlphaFoldDB" id="A0A8B8CDL2"/>
<organism evidence="5 6">
    <name type="scientific">Crassostrea virginica</name>
    <name type="common">Eastern oyster</name>
    <dbReference type="NCBI Taxonomy" id="6565"/>
    <lineage>
        <taxon>Eukaryota</taxon>
        <taxon>Metazoa</taxon>
        <taxon>Spiralia</taxon>
        <taxon>Lophotrochozoa</taxon>
        <taxon>Mollusca</taxon>
        <taxon>Bivalvia</taxon>
        <taxon>Autobranchia</taxon>
        <taxon>Pteriomorphia</taxon>
        <taxon>Ostreida</taxon>
        <taxon>Ostreoidea</taxon>
        <taxon>Ostreidae</taxon>
        <taxon>Crassostrea</taxon>
    </lineage>
</organism>
<gene>
    <name evidence="6" type="primary">LOC111118604</name>
</gene>
<feature type="domain" description="DUF3456" evidence="4">
    <location>
        <begin position="2"/>
        <end position="156"/>
    </location>
</feature>
<sequence>MCEVCKFFVTELQSRLDETGKTKETLQLGHGLDKKKKIVYNKSELRLTEALSDPHVCDRILEYNVHKERSGSNRFAKGRSETMETLHGLRNKGVKVELGIPHELWDAPSAEVTDMQRKCFKMAEQYEDDIEEWYFEHQDEDLMTYLCANRALRKDDKKCLSEKYEPKGEKKKLDTKDNSSKKRTKRNLKQREIMEIREKKMNYDDVSLEREKKIPIPTSADICGLNLSQCNLVLASLLLDYI</sequence>
<dbReference type="Pfam" id="PF11938">
    <property type="entry name" value="DUF3456"/>
    <property type="match status" value="1"/>
</dbReference>